<dbReference type="PANTHER" id="PTHR40094">
    <property type="entry name" value="ALPHA-2-MACROGLOBULIN HOMOLOG"/>
    <property type="match status" value="1"/>
</dbReference>
<gene>
    <name evidence="3" type="ORF">QOL99_17345</name>
</gene>
<sequence>LRGAVAGETRRPATRVTVTQANFTRDLTLGPPVRLSLPSNGAASPLRLTASGPLAYRAELDARTAGSKPAALSPIVLERRYDRSRVERDGLVTVTLTLRTPVALRHLRLTDPLPGGLEAVDDRPFAFPGAVASTGQTGAAWADRSLYDDRAVFYLERLPAGVTTVRYRLRALAPGGYTAPAPRAESAAGLPPAQGQAQRVEVVER</sequence>
<organism evidence="3 4">
    <name type="scientific">Deinococcus rhizophilus</name>
    <dbReference type="NCBI Taxonomy" id="3049544"/>
    <lineage>
        <taxon>Bacteria</taxon>
        <taxon>Thermotogati</taxon>
        <taxon>Deinococcota</taxon>
        <taxon>Deinococci</taxon>
        <taxon>Deinococcales</taxon>
        <taxon>Deinococcaceae</taxon>
        <taxon>Deinococcus</taxon>
    </lineage>
</organism>
<keyword evidence="4" id="KW-1185">Reference proteome</keyword>
<evidence type="ECO:0000313" key="3">
    <source>
        <dbReference type="EMBL" id="MDL2345897.1"/>
    </source>
</evidence>
<feature type="domain" description="Bacterial alpha-2-macroglobulin MG10" evidence="2">
    <location>
        <begin position="85"/>
        <end position="186"/>
    </location>
</feature>
<dbReference type="RefSeq" id="WP_285525656.1">
    <property type="nucleotide sequence ID" value="NZ_JASNGB010000360.1"/>
</dbReference>
<reference evidence="3 4" key="1">
    <citation type="submission" date="2023-05" db="EMBL/GenBank/DDBJ databases">
        <authorList>
            <person name="Gao F."/>
        </authorList>
    </citation>
    <scope>NUCLEOTIDE SEQUENCE [LARGE SCALE GENOMIC DNA]</scope>
    <source>
        <strain evidence="3 4">MIMF12</strain>
    </source>
</reference>
<feature type="region of interest" description="Disordered" evidence="1">
    <location>
        <begin position="181"/>
        <end position="205"/>
    </location>
</feature>
<protein>
    <recommendedName>
        <fullName evidence="2">Bacterial alpha-2-macroglobulin MG10 domain-containing protein</fullName>
    </recommendedName>
</protein>
<proteinExistence type="predicted"/>
<evidence type="ECO:0000259" key="2">
    <source>
        <dbReference type="Pfam" id="PF17973"/>
    </source>
</evidence>
<accession>A0ABT7JLG7</accession>
<dbReference type="InterPro" id="IPR051802">
    <property type="entry name" value="YfhM-like"/>
</dbReference>
<dbReference type="Pfam" id="PF17973">
    <property type="entry name" value="bMG10"/>
    <property type="match status" value="1"/>
</dbReference>
<feature type="non-terminal residue" evidence="3">
    <location>
        <position position="1"/>
    </location>
</feature>
<evidence type="ECO:0000313" key="4">
    <source>
        <dbReference type="Proteomes" id="UP001302059"/>
    </source>
</evidence>
<evidence type="ECO:0000256" key="1">
    <source>
        <dbReference type="SAM" id="MobiDB-lite"/>
    </source>
</evidence>
<comment type="caution">
    <text evidence="3">The sequence shown here is derived from an EMBL/GenBank/DDBJ whole genome shotgun (WGS) entry which is preliminary data.</text>
</comment>
<dbReference type="Proteomes" id="UP001302059">
    <property type="component" value="Unassembled WGS sequence"/>
</dbReference>
<dbReference type="PANTHER" id="PTHR40094:SF1">
    <property type="entry name" value="UBIQUITIN DOMAIN-CONTAINING PROTEIN"/>
    <property type="match status" value="1"/>
</dbReference>
<dbReference type="InterPro" id="IPR041246">
    <property type="entry name" value="Bact_MG10"/>
</dbReference>
<name>A0ABT7JLG7_9DEIO</name>
<feature type="compositionally biased region" description="Low complexity" evidence="1">
    <location>
        <begin position="187"/>
        <end position="198"/>
    </location>
</feature>
<dbReference type="EMBL" id="JASNGB010000360">
    <property type="protein sequence ID" value="MDL2345897.1"/>
    <property type="molecule type" value="Genomic_DNA"/>
</dbReference>